<dbReference type="STRING" id="7395.A0A1A9UWA4"/>
<evidence type="ECO:0000256" key="1">
    <source>
        <dbReference type="SAM" id="MobiDB-lite"/>
    </source>
</evidence>
<sequence length="213" mass="22869">MSLYAIKSSQDDRSPVSSGNESDDSSDFECHTATDGRIGTEKSCNLDSNLENKNNADVRIDEKKCFAQGMDQDMVTVGGGSRQNQCTTISTAPEKKFHPNPATESMFYSASALSNVPQDVLLQLIQSGHLQVHTEEGQARAVGGDNERSVDGSGHQYVAIPLSPSTMNLLQSTKPSLDDGSKKQSDNLDLGASTSSNQVIAPKQAVIVKQEFE</sequence>
<keyword evidence="3" id="KW-1185">Reference proteome</keyword>
<evidence type="ECO:0000313" key="3">
    <source>
        <dbReference type="Proteomes" id="UP000078200"/>
    </source>
</evidence>
<evidence type="ECO:0000313" key="2">
    <source>
        <dbReference type="EnsemblMetazoa" id="GAUT017859-PA"/>
    </source>
</evidence>
<dbReference type="Proteomes" id="UP000078200">
    <property type="component" value="Unassembled WGS sequence"/>
</dbReference>
<accession>A0A1A9UWA4</accession>
<feature type="compositionally biased region" description="Basic and acidic residues" evidence="1">
    <location>
        <begin position="176"/>
        <end position="186"/>
    </location>
</feature>
<dbReference type="EnsemblMetazoa" id="GAUT017859-RA">
    <property type="protein sequence ID" value="GAUT017859-PA"/>
    <property type="gene ID" value="GAUT017859"/>
</dbReference>
<protein>
    <submittedName>
        <fullName evidence="2">Uncharacterized protein</fullName>
    </submittedName>
</protein>
<proteinExistence type="predicted"/>
<feature type="region of interest" description="Disordered" evidence="1">
    <location>
        <begin position="1"/>
        <end position="48"/>
    </location>
</feature>
<dbReference type="VEuPathDB" id="VectorBase:GAUT017859"/>
<organism evidence="2 3">
    <name type="scientific">Glossina austeni</name>
    <name type="common">Savannah tsetse fly</name>
    <dbReference type="NCBI Taxonomy" id="7395"/>
    <lineage>
        <taxon>Eukaryota</taxon>
        <taxon>Metazoa</taxon>
        <taxon>Ecdysozoa</taxon>
        <taxon>Arthropoda</taxon>
        <taxon>Hexapoda</taxon>
        <taxon>Insecta</taxon>
        <taxon>Pterygota</taxon>
        <taxon>Neoptera</taxon>
        <taxon>Endopterygota</taxon>
        <taxon>Diptera</taxon>
        <taxon>Brachycera</taxon>
        <taxon>Muscomorpha</taxon>
        <taxon>Hippoboscoidea</taxon>
        <taxon>Glossinidae</taxon>
        <taxon>Glossina</taxon>
    </lineage>
</organism>
<dbReference type="AlphaFoldDB" id="A0A1A9UWA4"/>
<name>A0A1A9UWA4_GLOAU</name>
<feature type="region of interest" description="Disordered" evidence="1">
    <location>
        <begin position="168"/>
        <end position="196"/>
    </location>
</feature>
<reference evidence="2" key="1">
    <citation type="submission" date="2020-05" db="UniProtKB">
        <authorList>
            <consortium name="EnsemblMetazoa"/>
        </authorList>
    </citation>
    <scope>IDENTIFICATION</scope>
    <source>
        <strain evidence="2">TTRI</strain>
    </source>
</reference>
<feature type="compositionally biased region" description="Basic and acidic residues" evidence="1">
    <location>
        <begin position="28"/>
        <end position="40"/>
    </location>
</feature>